<feature type="compositionally biased region" description="Low complexity" evidence="1">
    <location>
        <begin position="165"/>
        <end position="178"/>
    </location>
</feature>
<evidence type="ECO:0000256" key="1">
    <source>
        <dbReference type="SAM" id="MobiDB-lite"/>
    </source>
</evidence>
<dbReference type="AlphaFoldDB" id="A0A9D2RE08"/>
<dbReference type="InterPro" id="IPR032675">
    <property type="entry name" value="LRR_dom_sf"/>
</dbReference>
<reference evidence="3" key="1">
    <citation type="journal article" date="2021" name="PeerJ">
        <title>Extensive microbial diversity within the chicken gut microbiome revealed by metagenomics and culture.</title>
        <authorList>
            <person name="Gilroy R."/>
            <person name="Ravi A."/>
            <person name="Getino M."/>
            <person name="Pursley I."/>
            <person name="Horton D.L."/>
            <person name="Alikhan N.F."/>
            <person name="Baker D."/>
            <person name="Gharbi K."/>
            <person name="Hall N."/>
            <person name="Watson M."/>
            <person name="Adriaenssens E.M."/>
            <person name="Foster-Nyarko E."/>
            <person name="Jarju S."/>
            <person name="Secka A."/>
            <person name="Antonio M."/>
            <person name="Oren A."/>
            <person name="Chaudhuri R.R."/>
            <person name="La Ragione R."/>
            <person name="Hildebrand F."/>
            <person name="Pallen M.J."/>
        </authorList>
    </citation>
    <scope>NUCLEOTIDE SEQUENCE</scope>
    <source>
        <strain evidence="3">ChiBcec15-3976</strain>
    </source>
</reference>
<feature type="region of interest" description="Disordered" evidence="1">
    <location>
        <begin position="100"/>
        <end position="213"/>
    </location>
</feature>
<evidence type="ECO:0000256" key="2">
    <source>
        <dbReference type="SAM" id="Phobius"/>
    </source>
</evidence>
<feature type="transmembrane region" description="Helical" evidence="2">
    <location>
        <begin position="22"/>
        <end position="41"/>
    </location>
</feature>
<dbReference type="PANTHER" id="PTHR10068:SF14">
    <property type="entry name" value="CELL WALL ADHESIN EAP1"/>
    <property type="match status" value="1"/>
</dbReference>
<accession>A0A9D2RE08</accession>
<proteinExistence type="predicted"/>
<keyword evidence="2" id="KW-0472">Membrane</keyword>
<keyword evidence="2" id="KW-0812">Transmembrane</keyword>
<organism evidence="3 4">
    <name type="scientific">Candidatus Mediterraneibacter quadrami</name>
    <dbReference type="NCBI Taxonomy" id="2838684"/>
    <lineage>
        <taxon>Bacteria</taxon>
        <taxon>Bacillati</taxon>
        <taxon>Bacillota</taxon>
        <taxon>Clostridia</taxon>
        <taxon>Lachnospirales</taxon>
        <taxon>Lachnospiraceae</taxon>
        <taxon>Mediterraneibacter</taxon>
    </lineage>
</organism>
<sequence length="371" mass="38555">MEWCLNIYEEWRTSGHAGLRRTVKVLAAVLAFGAVLVWLGMYTEPADQSAKADHIAPVEKESETPVLPGTAIIPETPAEAETPVVAEKSIIPETPVAAETPIIPDTPAEPDAPAAPAVPETPIIPDTPAEPDAPAAPAAPETPIVPDTPAEPDAPAVPETPIVPDTPAEPDAPAAPETPIVPDMPTEPDAPAVPDTSVTPAVPDESEDTTAPSGIIDGFLVDENGMIYGVADPELVVSRGLMQFPAEGCIGIRAGAFSDGLSSVREIWIPANITQIEAGAFAGLTNVEWYTAEPGSGFSDNMGVLLSDNGTRIFAFPAGRTGSYLVPAEITGFAENAFADAVITALDLTECTAEAPSDLPGYIEVVQREAY</sequence>
<name>A0A9D2RE08_9FIRM</name>
<dbReference type="PANTHER" id="PTHR10068">
    <property type="entry name" value="BONE MARROW PROTEOGLYCAN"/>
    <property type="match status" value="1"/>
</dbReference>
<keyword evidence="2" id="KW-1133">Transmembrane helix</keyword>
<reference evidence="3" key="2">
    <citation type="submission" date="2021-04" db="EMBL/GenBank/DDBJ databases">
        <authorList>
            <person name="Gilroy R."/>
        </authorList>
    </citation>
    <scope>NUCLEOTIDE SEQUENCE</scope>
    <source>
        <strain evidence="3">ChiBcec15-3976</strain>
    </source>
</reference>
<dbReference type="Proteomes" id="UP000823909">
    <property type="component" value="Unassembled WGS sequence"/>
</dbReference>
<gene>
    <name evidence="3" type="ORF">H9910_09885</name>
</gene>
<protein>
    <submittedName>
        <fullName evidence="3">Uncharacterized protein</fullName>
    </submittedName>
</protein>
<comment type="caution">
    <text evidence="3">The sequence shown here is derived from an EMBL/GenBank/DDBJ whole genome shotgun (WGS) entry which is preliminary data.</text>
</comment>
<dbReference type="Gene3D" id="3.80.10.10">
    <property type="entry name" value="Ribonuclease Inhibitor"/>
    <property type="match status" value="1"/>
</dbReference>
<feature type="compositionally biased region" description="Low complexity" evidence="1">
    <location>
        <begin position="100"/>
        <end position="144"/>
    </location>
</feature>
<dbReference type="EMBL" id="DWUU01000059">
    <property type="protein sequence ID" value="HJD43288.1"/>
    <property type="molecule type" value="Genomic_DNA"/>
</dbReference>
<evidence type="ECO:0000313" key="3">
    <source>
        <dbReference type="EMBL" id="HJD43288.1"/>
    </source>
</evidence>
<evidence type="ECO:0000313" key="4">
    <source>
        <dbReference type="Proteomes" id="UP000823909"/>
    </source>
</evidence>